<dbReference type="Proteomes" id="UP000238191">
    <property type="component" value="Unassembled WGS sequence"/>
</dbReference>
<dbReference type="OrthoDB" id="9803986at2"/>
<comment type="caution">
    <text evidence="1">The sequence shown here is derived from an EMBL/GenBank/DDBJ whole genome shotgun (WGS) entry which is preliminary data.</text>
</comment>
<evidence type="ECO:0000313" key="2">
    <source>
        <dbReference type="Proteomes" id="UP000238191"/>
    </source>
</evidence>
<protein>
    <submittedName>
        <fullName evidence="1">Zinc/iron-chelating domain-containing protein</fullName>
    </submittedName>
</protein>
<dbReference type="PANTHER" id="PTHR36931:SF1">
    <property type="entry name" value="UPF0153 PROTEIN YEIW"/>
    <property type="match status" value="1"/>
</dbReference>
<proteinExistence type="predicted"/>
<dbReference type="InterPro" id="IPR052572">
    <property type="entry name" value="UPF0153_domain"/>
</dbReference>
<keyword evidence="2" id="KW-1185">Reference proteome</keyword>
<organism evidence="1 2">
    <name type="scientific">Xanthomonas pisi</name>
    <dbReference type="NCBI Taxonomy" id="56457"/>
    <lineage>
        <taxon>Bacteria</taxon>
        <taxon>Pseudomonadati</taxon>
        <taxon>Pseudomonadota</taxon>
        <taxon>Gammaproteobacteria</taxon>
        <taxon>Lysobacterales</taxon>
        <taxon>Lysobacteraceae</taxon>
        <taxon>Xanthomonas</taxon>
    </lineage>
</organism>
<sequence length="88" mass="9007">MTSAMSCRAGCAACCIAPSISSPIPGMPNGKPAGVACVQLDVQLGCRLFGSPQRPAVCGSLLPSLEMCGNSREQALRMLAALEQATRP</sequence>
<dbReference type="PANTHER" id="PTHR36931">
    <property type="entry name" value="UPF0153 PROTEIN YEIW"/>
    <property type="match status" value="1"/>
</dbReference>
<reference evidence="2" key="1">
    <citation type="submission" date="2016-08" db="EMBL/GenBank/DDBJ databases">
        <authorList>
            <person name="Merda D."/>
            <person name="Briand M."/>
            <person name="Taghouti G."/>
            <person name="Carrere S."/>
            <person name="Gouzy J."/>
            <person name="Portier P."/>
            <person name="Jacques M.-A."/>
            <person name="Fischer-Le Saux M."/>
        </authorList>
    </citation>
    <scope>NUCLEOTIDE SEQUENCE [LARGE SCALE GENOMIC DNA]</scope>
    <source>
        <strain evidence="2">CFBP4643</strain>
    </source>
</reference>
<accession>A0A2S7D4K7</accession>
<dbReference type="Pfam" id="PF03692">
    <property type="entry name" value="CxxCxxCC"/>
    <property type="match status" value="1"/>
</dbReference>
<dbReference type="RefSeq" id="WP_084726029.1">
    <property type="nucleotide sequence ID" value="NZ_MDEI01000006.1"/>
</dbReference>
<gene>
    <name evidence="1" type="ORF">XpiCFBP4643_09610</name>
</gene>
<dbReference type="AlphaFoldDB" id="A0A2S7D4K7"/>
<evidence type="ECO:0000313" key="1">
    <source>
        <dbReference type="EMBL" id="PPU68737.1"/>
    </source>
</evidence>
<dbReference type="EMBL" id="MDEI01000006">
    <property type="protein sequence ID" value="PPU68737.1"/>
    <property type="molecule type" value="Genomic_DNA"/>
</dbReference>
<dbReference type="InterPro" id="IPR005358">
    <property type="entry name" value="Puta_zinc/iron-chelating_dom"/>
</dbReference>
<name>A0A2S7D4K7_9XANT</name>